<dbReference type="GO" id="GO:0031177">
    <property type="term" value="F:phosphopantetheine binding"/>
    <property type="evidence" value="ECO:0007669"/>
    <property type="project" value="InterPro"/>
</dbReference>
<proteinExistence type="inferred from homology"/>
<feature type="domain" description="Carrier" evidence="6">
    <location>
        <begin position="1971"/>
        <end position="2045"/>
    </location>
</feature>
<keyword evidence="5" id="KW-0045">Antibiotic biosynthesis</keyword>
<dbReference type="GO" id="GO:0017000">
    <property type="term" value="P:antibiotic biosynthetic process"/>
    <property type="evidence" value="ECO:0007669"/>
    <property type="project" value="UniProtKB-KW"/>
</dbReference>
<dbReference type="Proteomes" id="UP000049855">
    <property type="component" value="Unassembled WGS sequence"/>
</dbReference>
<dbReference type="PROSITE" id="PS00012">
    <property type="entry name" value="PHOSPHOPANTETHEINE"/>
    <property type="match status" value="1"/>
</dbReference>
<evidence type="ECO:0000259" key="6">
    <source>
        <dbReference type="PROSITE" id="PS50075"/>
    </source>
</evidence>
<dbReference type="EC" id="5.1.1.11" evidence="7"/>
<dbReference type="InterPro" id="IPR020845">
    <property type="entry name" value="AMP-binding_CS"/>
</dbReference>
<dbReference type="FunFam" id="1.10.1200.10:FF:000005">
    <property type="entry name" value="Nonribosomal peptide synthetase 1"/>
    <property type="match status" value="1"/>
</dbReference>
<dbReference type="Gene3D" id="3.40.50.980">
    <property type="match status" value="2"/>
</dbReference>
<dbReference type="CDD" id="cd05930">
    <property type="entry name" value="A_NRPS"/>
    <property type="match status" value="2"/>
</dbReference>
<evidence type="ECO:0000313" key="8">
    <source>
        <dbReference type="Proteomes" id="UP000049855"/>
    </source>
</evidence>
<dbReference type="PROSITE" id="PS50075">
    <property type="entry name" value="CARRIER"/>
    <property type="match status" value="2"/>
</dbReference>
<dbReference type="InterPro" id="IPR042099">
    <property type="entry name" value="ANL_N_sf"/>
</dbReference>
<dbReference type="Gene3D" id="1.10.1200.10">
    <property type="entry name" value="ACP-like"/>
    <property type="match status" value="2"/>
</dbReference>
<dbReference type="GO" id="GO:0005737">
    <property type="term" value="C:cytoplasm"/>
    <property type="evidence" value="ECO:0007669"/>
    <property type="project" value="TreeGrafter"/>
</dbReference>
<reference evidence="8" key="1">
    <citation type="submission" date="2015-03" db="EMBL/GenBank/DDBJ databases">
        <authorList>
            <person name="Nijsse Bart"/>
        </authorList>
    </citation>
    <scope>NUCLEOTIDE SEQUENCE [LARGE SCALE GENOMIC DNA]</scope>
</reference>
<dbReference type="FunFam" id="3.40.50.12780:FF:000012">
    <property type="entry name" value="Non-ribosomal peptide synthetase"/>
    <property type="match status" value="1"/>
</dbReference>
<dbReference type="InterPro" id="IPR020806">
    <property type="entry name" value="PKS_PP-bd"/>
</dbReference>
<dbReference type="Gene3D" id="2.30.38.10">
    <property type="entry name" value="Luciferase, Domain 3"/>
    <property type="match status" value="1"/>
</dbReference>
<evidence type="ECO:0000256" key="4">
    <source>
        <dbReference type="ARBA" id="ARBA00022553"/>
    </source>
</evidence>
<dbReference type="Pfam" id="PF00501">
    <property type="entry name" value="AMP-binding"/>
    <property type="match status" value="2"/>
</dbReference>
<evidence type="ECO:0000256" key="1">
    <source>
        <dbReference type="ARBA" id="ARBA00001957"/>
    </source>
</evidence>
<dbReference type="EC" id="5.1.1.13" evidence="7"/>
<dbReference type="Pfam" id="PF00550">
    <property type="entry name" value="PP-binding"/>
    <property type="match status" value="2"/>
</dbReference>
<keyword evidence="4" id="KW-0597">Phosphoprotein</keyword>
<dbReference type="Gene3D" id="3.30.559.30">
    <property type="entry name" value="Nonribosomal peptide synthetase, condensation domain"/>
    <property type="match status" value="4"/>
</dbReference>
<evidence type="ECO:0000256" key="3">
    <source>
        <dbReference type="ARBA" id="ARBA00022450"/>
    </source>
</evidence>
<evidence type="ECO:0000256" key="5">
    <source>
        <dbReference type="ARBA" id="ARBA00023194"/>
    </source>
</evidence>
<gene>
    <name evidence="7" type="ORF">SpAn4DRAFT_2809</name>
</gene>
<dbReference type="Gene3D" id="3.40.50.12780">
    <property type="entry name" value="N-terminal domain of ligase-like"/>
    <property type="match status" value="1"/>
</dbReference>
<dbReference type="GO" id="GO:0008610">
    <property type="term" value="P:lipid biosynthetic process"/>
    <property type="evidence" value="ECO:0007669"/>
    <property type="project" value="UniProtKB-ARBA"/>
</dbReference>
<keyword evidence="3" id="KW-0596">Phosphopantetheine</keyword>
<comment type="similarity">
    <text evidence="2">Belongs to the ATP-dependent AMP-binding enzyme family.</text>
</comment>
<feature type="domain" description="Carrier" evidence="6">
    <location>
        <begin position="948"/>
        <end position="1023"/>
    </location>
</feature>
<organism evidence="7 8">
    <name type="scientific">Sporomusa ovata</name>
    <dbReference type="NCBI Taxonomy" id="2378"/>
    <lineage>
        <taxon>Bacteria</taxon>
        <taxon>Bacillati</taxon>
        <taxon>Bacillota</taxon>
        <taxon>Negativicutes</taxon>
        <taxon>Selenomonadales</taxon>
        <taxon>Sporomusaceae</taxon>
        <taxon>Sporomusa</taxon>
    </lineage>
</organism>
<dbReference type="CDD" id="cd19531">
    <property type="entry name" value="LCL_NRPS-like"/>
    <property type="match status" value="1"/>
</dbReference>
<keyword evidence="7" id="KW-0413">Isomerase</keyword>
<name>A0A0U1KYY6_9FIRM</name>
<dbReference type="SUPFAM" id="SSF47336">
    <property type="entry name" value="ACP-like"/>
    <property type="match status" value="2"/>
</dbReference>
<dbReference type="InterPro" id="IPR001242">
    <property type="entry name" value="Condensation_dom"/>
</dbReference>
<dbReference type="GO" id="GO:0047689">
    <property type="term" value="F:aspartate racemase activity"/>
    <property type="evidence" value="ECO:0007669"/>
    <property type="project" value="UniProtKB-EC"/>
</dbReference>
<protein>
    <submittedName>
        <fullName evidence="7">Bacitracin synthetase 3 (BA3)</fullName>
        <ecNumber evidence="7">5.1.1.11</ecNumber>
        <ecNumber evidence="7">5.1.1.13</ecNumber>
    </submittedName>
</protein>
<dbReference type="PANTHER" id="PTHR45527:SF1">
    <property type="entry name" value="FATTY ACID SYNTHASE"/>
    <property type="match status" value="1"/>
</dbReference>
<dbReference type="Gene3D" id="3.30.559.10">
    <property type="entry name" value="Chloramphenicol acetyltransferase-like domain"/>
    <property type="match status" value="4"/>
</dbReference>
<dbReference type="NCBIfam" id="NF003417">
    <property type="entry name" value="PRK04813.1"/>
    <property type="match status" value="2"/>
</dbReference>
<dbReference type="NCBIfam" id="TIGR01733">
    <property type="entry name" value="AA-adenyl-dom"/>
    <property type="match status" value="2"/>
</dbReference>
<dbReference type="RefSeq" id="WP_021167067.1">
    <property type="nucleotide sequence ID" value="NZ_CTRP01000010.1"/>
</dbReference>
<dbReference type="NCBIfam" id="TIGR01720">
    <property type="entry name" value="NRPS-para261"/>
    <property type="match status" value="1"/>
</dbReference>
<dbReference type="PROSITE" id="PS00455">
    <property type="entry name" value="AMP_BINDING"/>
    <property type="match status" value="1"/>
</dbReference>
<dbReference type="GO" id="GO:0043041">
    <property type="term" value="P:amino acid activation for nonribosomal peptide biosynthetic process"/>
    <property type="evidence" value="ECO:0007669"/>
    <property type="project" value="TreeGrafter"/>
</dbReference>
<dbReference type="SUPFAM" id="SSF56801">
    <property type="entry name" value="Acetyl-CoA synthetase-like"/>
    <property type="match status" value="2"/>
</dbReference>
<dbReference type="InterPro" id="IPR000873">
    <property type="entry name" value="AMP-dep_synth/lig_dom"/>
</dbReference>
<dbReference type="FunFam" id="3.40.50.980:FF:000001">
    <property type="entry name" value="Non-ribosomal peptide synthetase"/>
    <property type="match status" value="2"/>
</dbReference>
<dbReference type="InterPro" id="IPR045851">
    <property type="entry name" value="AMP-bd_C_sf"/>
</dbReference>
<dbReference type="EMBL" id="CTRP01000010">
    <property type="protein sequence ID" value="CQR72349.1"/>
    <property type="molecule type" value="Genomic_DNA"/>
</dbReference>
<dbReference type="GO" id="GO:0047462">
    <property type="term" value="F:phenylalanine racemase (ATP-hydrolyzing) activity"/>
    <property type="evidence" value="ECO:0007669"/>
    <property type="project" value="UniProtKB-EC"/>
</dbReference>
<evidence type="ECO:0000256" key="2">
    <source>
        <dbReference type="ARBA" id="ARBA00006432"/>
    </source>
</evidence>
<evidence type="ECO:0000313" key="7">
    <source>
        <dbReference type="EMBL" id="CQR72349.1"/>
    </source>
</evidence>
<dbReference type="InterPro" id="IPR009081">
    <property type="entry name" value="PP-bd_ACP"/>
</dbReference>
<dbReference type="Pfam" id="PF00668">
    <property type="entry name" value="Condensation"/>
    <property type="match status" value="4"/>
</dbReference>
<dbReference type="CDD" id="cd19534">
    <property type="entry name" value="E_NRPS"/>
    <property type="match status" value="1"/>
</dbReference>
<dbReference type="InterPro" id="IPR010071">
    <property type="entry name" value="AA_adenyl_dom"/>
</dbReference>
<dbReference type="SMART" id="SM00823">
    <property type="entry name" value="PKS_PP"/>
    <property type="match status" value="1"/>
</dbReference>
<accession>A0A0U1KYY6</accession>
<dbReference type="InterPro" id="IPR010060">
    <property type="entry name" value="NRPS_synth"/>
</dbReference>
<sequence length="2916" mass="330589">MYKEDTLYPVNKSQKAMVLERQLLSDSLVYNLWGLFKLHSEAPIDIEKFWQAYQAVIERQPETRAFFVEQEGEIYQKIAAKVTYDTPLYKVDSLEELYALKAKLNTPFDVSKAPLFKVALIEWGDDLYFFYCVYHSITDTIGVIEWFQETLDFYSGKELKPLAVTAIDFAEEEALRHKSGLLEEQEKFWLAEYQDGVPALDMATDMPRPAILQHEGRRMVFDVDEAMASGIKQVAKKNKATPFSVMLAAYSVLMSRYTGKEDMVIGVPFAGRMQRKYARTIGMFINNLPWRMKPSADKTLDDFIKEIDEKKALMNENQEYPLAKLVEKLGVPTDTSHNSLFDVAFNFIPAIGGVQSDALSMEFVRDDVDPAVSDIAFRVNKMPKSYYIELTYSKALFERTTMEQFARHYLVVLREIIADSSVTIANIRVLDETDRKLLHTFNDTREAYDEPLTIVDLFKKNVGKYPDRMAVICNNISLTYAELNRQTNRIAQALKKRGIGREDVVAFMLPRTENLLCALFGILKAGAAFLPIDPEYPPERITHVLTDSQAKYIVIADADKEKIASGNYIDIAELLAEENQSDLDSNIRPEDLCYMIYTSGSTGKPKGVMIEHKNAVNFSQPLTKQLLTKSIAELGHTAVTIGTIAFDIALSEIFPALANGLTLVLADEEETRSPIALGNLMLAKKVDVLQITPSRLLAFLEDGTFRKALGNLTVLLSAAEVFTPKLLAQIRSLTTAKILNGYGPSECCIGVSFDEITGDLVTIGRPISNVEIHILDAYDNEVPLGVYGELCIAGAGVGRGYYNRPELTAEKFVMWQGKRMYKTGDFAAWRQDGRLSFKGRVDDLVKLNGLRIELGEIENAIQSFGGIKRAVVLVQSIADKEYLCAYYQGEAAVDIEKLRAYLAKSLVRYMIPAVFIKVETFVVTPNGKIDKQALPKPDLTNLQTAYVAPVTKEEELLCKIMQEALGVERVGMNDDFFALGGTSIKVIQLQLKIYQQMQRQLRISDLFVYTTPQLLLGLLEKNDETEMLPVAPESYPTTPAQRQMYILRYSETSATNYNIPMTYRIWGKLSREKFEQAFAKLVARHRGLRTYFFEKEENVRQGIVDKIQYTILQQQAETEKQAKEIIASWIQPFDISKPGIFRLGLIELSPEETIVFLDTHHSIIDGLSVTVLMKELMQLYHGEPLKEKRVDYKDFAVWQNDRIAAGLFEKQDAYWLEVFKDEIPVLELETDEPRPLVRSDAGRDILFEIDRDLTRDLKQVAQQEKTTLFTVLFAAYAAFIARYTRQEDIVIGVPFSGRVHPDTESMVGMFVSIQAIRVKPSGEKTFAEYLREVKEIMQNAQENQDYPIERLVRKLGIKTDAAHNPLFDIVFNFLPATENIKYDDISLQSFMTDYNQSKFDMTMTVFDQTETLCLDMNYCSALFKAETMERLLTNFKSYLAAIRQPEEKLKNIDFIAMEEKKESLLKDFQNVDATILQDTTYIELFEEQAARTPDNIAVVDKNKSLTYRELSERADVLAGELSKQGVQTESIAAVMLPRTVEYMIAVLAIMKAGGAYLPIDAEYPLARIEHMLTDSRALVLISHEAYREKVVGFANKFIALETFDFTQSGAKQQVIHQPHDLAYVIYTSGSKGKPKGVMLEQHNLLNVALWAKKRFAINEKDAQSAYFSFSFDGSVRELFPALISGASVHILTEELRLSPEKIKEYIETHEVTLSIFPTQFAEIFMQISQNITSLRAMAIGGEKLKHYEPVPYEIVNEYGPTENTVISTFFSVDKLYKNIPIGKPVANVGCYVVDQNLKLQPIGALGELCVSGNQVARGYLYQEELTKQVFVDNPYQRGEADVKLYRTGDLVRWLADGNLEYIGRIDEQVKLRGFRIEMGEIESKLAAYPGITSAVAEVKEINATRHLCAYFTANQAIATENLQRYLAETLTDYMVPTAYLQLDKLPLTPNGKINRKALPLIQLPANASYAAPRNEIETVLAQTMAKLLQMESVGIDDSFFSLGGDSIKAIRIASLLRQHGMKVTVADIMQGKTIRAIAAKVRKIDNAAAADNNPISGEVPLTFIQRYFFAQNLPVENHFNQSIVLTSNEPINCCGVQKALQALTEHHDMLRAVYCAKKQVIRPIAAGEKYYELQELSYQDSEDWEQKMNQACTKLQASIDLEKGEIVKAAIIRTAEKELLFLAIHHLVVDGVSWRIIVEDINTAYEQAINNQTIQLPAKTTSFQEWSREILKYSQSEKLQKETAYWQAVDSQVAAGRLKENLGELIKEAKQEPIRQPGINTIMVQLSNQQTQQLLLKTSKAYNTEINDVLLCAVSRSINQLTGQKQISINVEGHGRESVNDKLDIDRTVGWFTSLYPIIIQDIGSDIGSDIKNVKKTLEMVPEHGIGYGIRSEKVVITDRKENQADITFNYMGNLSENLTDRQVFVLEDTIQRGKDVDDRNHFGTDISINAVIAQKQMIITVRYEQAEYPKEIIEQLSSHIIKQLQAIITHCVHCQEAMPIEPNRKAEEFTYNQAAIADTYPMTSVQKSMVYLAKNSSEAYYHEQTLYEITYPVDAQQLKERLRQVTAAHEVLRTWFDFSQESQAMQMVNKADTIDFFYQDISSFSKKAQQSYVETLQSLDRKQGFDFTKAPLFRVKLIQLNETSQLLLICFFHAILDAWSMGILMSQLLSKEENIERSPSNHNYADWLMRQDKEQAREFWRSYLGGTKQATIIPRTASGVSQQCTEKFVINEAELSIINTYCQKQEITLSTYIQAAWGNSLMELNGTEDVTFGYTLSGRSEEVVDTEIMVGNFINTVPIRVRRLGESGNNQVQKLQEDTIQMQKYAYLSLGEIQQAARLRHAAFDHFITFQNMPLVKSKVGIKAMGGHNKSIHHLHVIVVPGTELIIAIAYDSGYHNYEQIQNIAKVFREKLQSL</sequence>
<comment type="cofactor">
    <cofactor evidence="1">
        <name>pantetheine 4'-phosphate</name>
        <dbReference type="ChEBI" id="CHEBI:47942"/>
    </cofactor>
</comment>
<dbReference type="InterPro" id="IPR006162">
    <property type="entry name" value="Ppantetheine_attach_site"/>
</dbReference>
<dbReference type="Gene3D" id="3.30.300.30">
    <property type="match status" value="2"/>
</dbReference>
<dbReference type="InterPro" id="IPR023213">
    <property type="entry name" value="CAT-like_dom_sf"/>
</dbReference>
<dbReference type="GO" id="GO:0044550">
    <property type="term" value="P:secondary metabolite biosynthetic process"/>
    <property type="evidence" value="ECO:0007669"/>
    <property type="project" value="TreeGrafter"/>
</dbReference>
<keyword evidence="8" id="KW-1185">Reference proteome</keyword>
<dbReference type="PANTHER" id="PTHR45527">
    <property type="entry name" value="NONRIBOSOMAL PEPTIDE SYNTHETASE"/>
    <property type="match status" value="1"/>
</dbReference>
<dbReference type="InterPro" id="IPR036736">
    <property type="entry name" value="ACP-like_sf"/>
</dbReference>
<dbReference type="SUPFAM" id="SSF52777">
    <property type="entry name" value="CoA-dependent acyltransferases"/>
    <property type="match status" value="8"/>
</dbReference>